<protein>
    <submittedName>
        <fullName evidence="2">Methionine ABC transporter ATP-binding protein</fullName>
    </submittedName>
</protein>
<proteinExistence type="predicted"/>
<name>A0ABQ0YEV7_9NOCA</name>
<feature type="region of interest" description="Disordered" evidence="1">
    <location>
        <begin position="104"/>
        <end position="144"/>
    </location>
</feature>
<dbReference type="GO" id="GO:0005524">
    <property type="term" value="F:ATP binding"/>
    <property type="evidence" value="ECO:0007669"/>
    <property type="project" value="UniProtKB-KW"/>
</dbReference>
<dbReference type="EMBL" id="BLAH01000006">
    <property type="protein sequence ID" value="GES35061.1"/>
    <property type="molecule type" value="Genomic_DNA"/>
</dbReference>
<evidence type="ECO:0000256" key="1">
    <source>
        <dbReference type="SAM" id="MobiDB-lite"/>
    </source>
</evidence>
<keyword evidence="2" id="KW-0067">ATP-binding</keyword>
<organism evidence="2 3">
    <name type="scientific">Rhodococcus aetherivorans</name>
    <dbReference type="NCBI Taxonomy" id="191292"/>
    <lineage>
        <taxon>Bacteria</taxon>
        <taxon>Bacillati</taxon>
        <taxon>Actinomycetota</taxon>
        <taxon>Actinomycetes</taxon>
        <taxon>Mycobacteriales</taxon>
        <taxon>Nocardiaceae</taxon>
        <taxon>Rhodococcus</taxon>
    </lineage>
</organism>
<feature type="compositionally biased region" description="Basic and acidic residues" evidence="1">
    <location>
        <begin position="135"/>
        <end position="144"/>
    </location>
</feature>
<sequence>MFGPREVLLTSDEPVVKQFLNGTMIGPIGMSEEKDEATMAQEQALVDAGHHAGGVEDVEGIVPQMKATPGMPERQAVARRQERVRHILHTLPEAAQQAILESFEETGGTHAAPAYPEHSFRDDDTQVIPAYPGHGYDESARHRS</sequence>
<comment type="caution">
    <text evidence="2">The sequence shown here is derived from an EMBL/GenBank/DDBJ whole genome shotgun (WGS) entry which is preliminary data.</text>
</comment>
<keyword evidence="2" id="KW-0547">Nucleotide-binding</keyword>
<evidence type="ECO:0000313" key="2">
    <source>
        <dbReference type="EMBL" id="GES35061.1"/>
    </source>
</evidence>
<keyword evidence="3" id="KW-1185">Reference proteome</keyword>
<evidence type="ECO:0000313" key="3">
    <source>
        <dbReference type="Proteomes" id="UP000325466"/>
    </source>
</evidence>
<reference evidence="2 3" key="1">
    <citation type="journal article" date="2018" name="Biodegradation">
        <title>1,4-Dioxane degradation characteristics of Rhodococcus aetherivorans JCM 14343.</title>
        <authorList>
            <person name="Inoue D."/>
            <person name="Tsunoda T."/>
            <person name="Yamamoto N."/>
            <person name="Ike M."/>
            <person name="Sei K."/>
        </authorList>
    </citation>
    <scope>NUCLEOTIDE SEQUENCE [LARGE SCALE GENOMIC DNA]</scope>
    <source>
        <strain evidence="2 3">JCM 14343</strain>
    </source>
</reference>
<accession>A0ABQ0YEV7</accession>
<dbReference type="Proteomes" id="UP000325466">
    <property type="component" value="Unassembled WGS sequence"/>
</dbReference>
<gene>
    <name evidence="2" type="ORF">RAJCM14343_0305</name>
</gene>